<dbReference type="Pfam" id="PF23465">
    <property type="entry name" value="DUF7131"/>
    <property type="match status" value="1"/>
</dbReference>
<dbReference type="GO" id="GO:0046872">
    <property type="term" value="F:metal ion binding"/>
    <property type="evidence" value="ECO:0007669"/>
    <property type="project" value="InterPro"/>
</dbReference>
<feature type="region of interest" description="Disordered" evidence="1">
    <location>
        <begin position="45"/>
        <end position="116"/>
    </location>
</feature>
<organism evidence="3">
    <name type="scientific">Phaffia rhodozyma</name>
    <name type="common">Yeast</name>
    <name type="synonym">Xanthophyllomyces dendrorhous</name>
    <dbReference type="NCBI Taxonomy" id="264483"/>
    <lineage>
        <taxon>Eukaryota</taxon>
        <taxon>Fungi</taxon>
        <taxon>Dikarya</taxon>
        <taxon>Basidiomycota</taxon>
        <taxon>Agaricomycotina</taxon>
        <taxon>Tremellomycetes</taxon>
        <taxon>Cystofilobasidiales</taxon>
        <taxon>Mrakiaceae</taxon>
        <taxon>Phaffia</taxon>
    </lineage>
</organism>
<feature type="region of interest" description="Disordered" evidence="1">
    <location>
        <begin position="294"/>
        <end position="333"/>
    </location>
</feature>
<evidence type="ECO:0000259" key="2">
    <source>
        <dbReference type="PROSITE" id="PS51043"/>
    </source>
</evidence>
<dbReference type="SUPFAM" id="SSF53474">
    <property type="entry name" value="alpha/beta-Hydrolases"/>
    <property type="match status" value="1"/>
</dbReference>
<sequence length="814" mass="89850">MSASIEEAPPLDVRWVHLGTPFLNLLGSPISAPAQIYAAFTSSESDQMEARWQGLTPEEQFATRTKNPSLDEILKKQQKKDKDAKKKKEKDQARERHAGRSVKIEEEEVEEADEAEDKRLQLELENTRADTAEEMEKEEEFVGVPVAKDGLFEVDVKEMKLYPVYWHHRGPNIPVRRARWFFSEDKPCSELLCDELEEGFHQIKPWVSSYGEELQAALLNGKEAEAKLRYGLKQSKEDAGGSFVVYQDEGVARIISESITARLSVTIWNALRSSSSSNTGGTLVYRGFQSAVTAAHPPSSEKKESHSRSSSRSSVAPSIMNGNGGGGGHKSARTSLDITRDKMVDDLQRGVEGLAKKLTEVDEGPNGSFVEGVEKPTMMPNGEPGEPPAGEVTDLILVVHGIGQQLALTHEGFSFVYCTNLLRKEAQKQATGAALKSIMRDRQVQFLPIQWRASLKFAQNDAEAQEDLDHELDNKFTLDDITLSKNISWVREVTNNVLIDIPYFMSHHKERMIEAVATQCNKTYRLWCKRHPGFETKGRVHVIGHSLGSALVAEVLSAQATNLPSLSTLPKQVIYGSKDRFIFNTQALFLVGSPLGLFIHLHSAQLIPRAGRDRTKHSPPDEALDRAGRMGCMAVSSLYNVFHPSDPIAYMLNACVDAKKARTMEPLLISNVTAGLLSTFSDSMGRGMGSLSQIFNGLPNPFGGSGSSQLKRPETIRLPSGVELTGGVGFERLKGTRAERRFSALNPHGNIDFCLQSTGIVSEYYDLLTAHGDYWTDSSFAAFVLSEIFATKEDLVRTGMGAPLLSPGEDVLKV</sequence>
<protein>
    <submittedName>
        <fullName evidence="3">Phosphatidic acid-preferring phospholipase A1, contains DDHD domain</fullName>
    </submittedName>
</protein>
<dbReference type="InterPro" id="IPR057826">
    <property type="entry name" value="WWE_C20G8.02"/>
</dbReference>
<accession>A0A0F7SVG3</accession>
<proteinExistence type="predicted"/>
<feature type="compositionally biased region" description="Basic and acidic residues" evidence="1">
    <location>
        <begin position="72"/>
        <end position="104"/>
    </location>
</feature>
<dbReference type="GO" id="GO:0005737">
    <property type="term" value="C:cytoplasm"/>
    <property type="evidence" value="ECO:0007669"/>
    <property type="project" value="TreeGrafter"/>
</dbReference>
<dbReference type="InterPro" id="IPR029058">
    <property type="entry name" value="AB_hydrolase_fold"/>
</dbReference>
<name>A0A0F7SVG3_PHARH</name>
<dbReference type="InterPro" id="IPR055555">
    <property type="entry name" value="PA-PLA1_DUF7131"/>
</dbReference>
<dbReference type="SMART" id="SM01127">
    <property type="entry name" value="DDHD"/>
    <property type="match status" value="1"/>
</dbReference>
<feature type="domain" description="DDHD" evidence="2">
    <location>
        <begin position="581"/>
        <end position="790"/>
    </location>
</feature>
<dbReference type="EMBL" id="LN483166">
    <property type="protein sequence ID" value="CED84749.1"/>
    <property type="molecule type" value="Genomic_DNA"/>
</dbReference>
<dbReference type="PANTHER" id="PTHR23509:SF6">
    <property type="entry name" value="PHOSPHOLIPASE C1020.13C-RELATED"/>
    <property type="match status" value="1"/>
</dbReference>
<evidence type="ECO:0000313" key="3">
    <source>
        <dbReference type="EMBL" id="CED84749.1"/>
    </source>
</evidence>
<dbReference type="PROSITE" id="PS51043">
    <property type="entry name" value="DDHD"/>
    <property type="match status" value="1"/>
</dbReference>
<dbReference type="InterPro" id="IPR058055">
    <property type="entry name" value="PA-PLA1"/>
</dbReference>
<dbReference type="GO" id="GO:0004620">
    <property type="term" value="F:phospholipase activity"/>
    <property type="evidence" value="ECO:0007669"/>
    <property type="project" value="TreeGrafter"/>
</dbReference>
<dbReference type="AlphaFoldDB" id="A0A0F7SVG3"/>
<dbReference type="Pfam" id="PF02862">
    <property type="entry name" value="DDHD"/>
    <property type="match status" value="2"/>
</dbReference>
<dbReference type="PANTHER" id="PTHR23509">
    <property type="entry name" value="PA-PL1 PHOSPHOLIPASE FAMILY"/>
    <property type="match status" value="1"/>
</dbReference>
<dbReference type="Pfam" id="PF23463">
    <property type="entry name" value="WWE_2"/>
    <property type="match status" value="1"/>
</dbReference>
<feature type="compositionally biased region" description="Acidic residues" evidence="1">
    <location>
        <begin position="105"/>
        <end position="115"/>
    </location>
</feature>
<evidence type="ECO:0000256" key="1">
    <source>
        <dbReference type="SAM" id="MobiDB-lite"/>
    </source>
</evidence>
<reference evidence="3" key="1">
    <citation type="submission" date="2014-08" db="EMBL/GenBank/DDBJ databases">
        <authorList>
            <person name="Sharma Rahul"/>
            <person name="Thines Marco"/>
        </authorList>
    </citation>
    <scope>NUCLEOTIDE SEQUENCE</scope>
</reference>
<dbReference type="InterPro" id="IPR004177">
    <property type="entry name" value="DDHD_dom"/>
</dbReference>